<dbReference type="Gene3D" id="3.30.43.10">
    <property type="entry name" value="Uridine Diphospho-n-acetylenolpyruvylglucosamine Reductase, domain 2"/>
    <property type="match status" value="1"/>
</dbReference>
<dbReference type="InterPro" id="IPR010031">
    <property type="entry name" value="FAD_lactone_oxidase-like"/>
</dbReference>
<keyword evidence="4" id="KW-1185">Reference proteome</keyword>
<dbReference type="InterPro" id="IPR016166">
    <property type="entry name" value="FAD-bd_PCMH"/>
</dbReference>
<dbReference type="PIRSF" id="PIRSF000136">
    <property type="entry name" value="LGO_GLO"/>
    <property type="match status" value="1"/>
</dbReference>
<dbReference type="Gene3D" id="3.30.465.10">
    <property type="match status" value="1"/>
</dbReference>
<dbReference type="Gene3D" id="3.30.70.2520">
    <property type="match status" value="1"/>
</dbReference>
<dbReference type="EC" id="1.1.3.41" evidence="3"/>
<accession>A0ABS2L3L4</accession>
<dbReference type="Proteomes" id="UP000776164">
    <property type="component" value="Unassembled WGS sequence"/>
</dbReference>
<dbReference type="Gene3D" id="1.10.45.10">
    <property type="entry name" value="Vanillyl-alcohol Oxidase, Chain A, domain 4"/>
    <property type="match status" value="1"/>
</dbReference>
<protein>
    <submittedName>
        <fullName evidence="3">Xylitol oxidase</fullName>
        <ecNumber evidence="3">1.1.3.41</ecNumber>
    </submittedName>
</protein>
<dbReference type="InterPro" id="IPR036318">
    <property type="entry name" value="FAD-bd_PCMH-like_sf"/>
</dbReference>
<dbReference type="Gene3D" id="3.30.70.2530">
    <property type="match status" value="1"/>
</dbReference>
<dbReference type="InterPro" id="IPR016171">
    <property type="entry name" value="Vanillyl_alc_oxidase_C-sub2"/>
</dbReference>
<proteinExistence type="predicted"/>
<dbReference type="SUPFAM" id="SSF56176">
    <property type="entry name" value="FAD-binding/transporter-associated domain-like"/>
    <property type="match status" value="1"/>
</dbReference>
<dbReference type="GO" id="GO:0050582">
    <property type="term" value="F:xylitol oxidase activity"/>
    <property type="evidence" value="ECO:0007669"/>
    <property type="project" value="UniProtKB-EC"/>
</dbReference>
<dbReference type="Pfam" id="PF01565">
    <property type="entry name" value="FAD_binding_4"/>
    <property type="match status" value="1"/>
</dbReference>
<keyword evidence="1 3" id="KW-0560">Oxidoreductase</keyword>
<dbReference type="InterPro" id="IPR016169">
    <property type="entry name" value="FAD-bd_PCMH_sub2"/>
</dbReference>
<evidence type="ECO:0000313" key="3">
    <source>
        <dbReference type="EMBL" id="MBM7471690.1"/>
    </source>
</evidence>
<dbReference type="PANTHER" id="PTHR43762">
    <property type="entry name" value="L-GULONOLACTONE OXIDASE"/>
    <property type="match status" value="1"/>
</dbReference>
<dbReference type="EMBL" id="JAFBBU010000001">
    <property type="protein sequence ID" value="MBM7471690.1"/>
    <property type="molecule type" value="Genomic_DNA"/>
</dbReference>
<feature type="domain" description="FAD-binding PCMH-type" evidence="2">
    <location>
        <begin position="10"/>
        <end position="174"/>
    </location>
</feature>
<dbReference type="Pfam" id="PF04030">
    <property type="entry name" value="ALO"/>
    <property type="match status" value="1"/>
</dbReference>
<dbReference type="InterPro" id="IPR016167">
    <property type="entry name" value="FAD-bd_PCMH_sub1"/>
</dbReference>
<evidence type="ECO:0000313" key="4">
    <source>
        <dbReference type="Proteomes" id="UP000776164"/>
    </source>
</evidence>
<dbReference type="InterPro" id="IPR006094">
    <property type="entry name" value="Oxid_FAD_bind_N"/>
</dbReference>
<gene>
    <name evidence="3" type="ORF">JOE66_001324</name>
</gene>
<evidence type="ECO:0000256" key="1">
    <source>
        <dbReference type="ARBA" id="ARBA00023002"/>
    </source>
</evidence>
<dbReference type="PROSITE" id="PS51387">
    <property type="entry name" value="FAD_PCMH"/>
    <property type="match status" value="1"/>
</dbReference>
<sequence>MSEKNWAGNVTYRAGKLRRPRSLDELQEVVGRATTLSALGSRHSFNRIADTAGELVSLDRLERPIDIDSETMTVRVGGGVKYGVVGQYLQQQGYALANLASLPHISVAGAIATATHGSGDLNQNLSAGVRSMQLVQADGSLVEVAPGDEDFDGYAVALGALGVVTEVSLAIVPTFDVATSVFERLPWPVLLENFDDVTRSAYSVSLFTRWSADTVDQAWLKSRVGRRADINTVAQTTETFFGATPARTRLHPLPGVSAAACTEQQGIPGPWVDRLPHFRLDFTPSNGDELQSEFLVERRHAVEAFEALRALGDRIDPVLQISEIRTVAADTFWLSSAGDRESVALHFTWKPLQTEVEDLLVDLERALAPFDARPHWGKVFTAQANSIAPLYAHLPDFVSLADRVDPNQKFRTDFLRERVFGF</sequence>
<dbReference type="PANTHER" id="PTHR43762:SF1">
    <property type="entry name" value="D-ARABINONO-1,4-LACTONE OXIDASE"/>
    <property type="match status" value="1"/>
</dbReference>
<organism evidence="3 4">
    <name type="scientific">Subtercola frigoramans</name>
    <dbReference type="NCBI Taxonomy" id="120298"/>
    <lineage>
        <taxon>Bacteria</taxon>
        <taxon>Bacillati</taxon>
        <taxon>Actinomycetota</taxon>
        <taxon>Actinomycetes</taxon>
        <taxon>Micrococcales</taxon>
        <taxon>Microbacteriaceae</taxon>
        <taxon>Subtercola</taxon>
    </lineage>
</organism>
<dbReference type="InterPro" id="IPR007173">
    <property type="entry name" value="ALO_C"/>
</dbReference>
<evidence type="ECO:0000259" key="2">
    <source>
        <dbReference type="PROSITE" id="PS51387"/>
    </source>
</evidence>
<comment type="caution">
    <text evidence="3">The sequence shown here is derived from an EMBL/GenBank/DDBJ whole genome shotgun (WGS) entry which is preliminary data.</text>
</comment>
<reference evidence="3 4" key="1">
    <citation type="submission" date="2021-01" db="EMBL/GenBank/DDBJ databases">
        <title>Sequencing the genomes of 1000 actinobacteria strains.</title>
        <authorList>
            <person name="Klenk H.-P."/>
        </authorList>
    </citation>
    <scope>NUCLEOTIDE SEQUENCE [LARGE SCALE GENOMIC DNA]</scope>
    <source>
        <strain evidence="3 4">DSM 13057</strain>
    </source>
</reference>
<name>A0ABS2L3L4_9MICO</name>
<dbReference type="RefSeq" id="WP_205107868.1">
    <property type="nucleotide sequence ID" value="NZ_BAAAHT010000013.1"/>
</dbReference>